<dbReference type="PANTHER" id="PTHR42085:SF2">
    <property type="entry name" value="F-BOX DOMAIN-CONTAINING PROTEIN"/>
    <property type="match status" value="1"/>
</dbReference>
<dbReference type="Proteomes" id="UP000016933">
    <property type="component" value="Unassembled WGS sequence"/>
</dbReference>
<dbReference type="OrthoDB" id="5314997at2759"/>
<accession>N1PTJ1</accession>
<dbReference type="AlphaFoldDB" id="N1PTJ1"/>
<organism evidence="1 2">
    <name type="scientific">Dothistroma septosporum (strain NZE10 / CBS 128990)</name>
    <name type="common">Red band needle blight fungus</name>
    <name type="synonym">Mycosphaerella pini</name>
    <dbReference type="NCBI Taxonomy" id="675120"/>
    <lineage>
        <taxon>Eukaryota</taxon>
        <taxon>Fungi</taxon>
        <taxon>Dikarya</taxon>
        <taxon>Ascomycota</taxon>
        <taxon>Pezizomycotina</taxon>
        <taxon>Dothideomycetes</taxon>
        <taxon>Dothideomycetidae</taxon>
        <taxon>Mycosphaerellales</taxon>
        <taxon>Mycosphaerellaceae</taxon>
        <taxon>Dothistroma</taxon>
    </lineage>
</organism>
<proteinExistence type="predicted"/>
<evidence type="ECO:0008006" key="3">
    <source>
        <dbReference type="Google" id="ProtNLM"/>
    </source>
</evidence>
<reference evidence="1 2" key="2">
    <citation type="journal article" date="2012" name="PLoS Pathog.">
        <title>Diverse lifestyles and strategies of plant pathogenesis encoded in the genomes of eighteen Dothideomycetes fungi.</title>
        <authorList>
            <person name="Ohm R.A."/>
            <person name="Feau N."/>
            <person name="Henrissat B."/>
            <person name="Schoch C.L."/>
            <person name="Horwitz B.A."/>
            <person name="Barry K.W."/>
            <person name="Condon B.J."/>
            <person name="Copeland A.C."/>
            <person name="Dhillon B."/>
            <person name="Glaser F."/>
            <person name="Hesse C.N."/>
            <person name="Kosti I."/>
            <person name="LaButti K."/>
            <person name="Lindquist E.A."/>
            <person name="Lucas S."/>
            <person name="Salamov A.A."/>
            <person name="Bradshaw R.E."/>
            <person name="Ciuffetti L."/>
            <person name="Hamelin R.C."/>
            <person name="Kema G.H.J."/>
            <person name="Lawrence C."/>
            <person name="Scott J.A."/>
            <person name="Spatafora J.W."/>
            <person name="Turgeon B.G."/>
            <person name="de Wit P.J.G.M."/>
            <person name="Zhong S."/>
            <person name="Goodwin S.B."/>
            <person name="Grigoriev I.V."/>
        </authorList>
    </citation>
    <scope>NUCLEOTIDE SEQUENCE [LARGE SCALE GENOMIC DNA]</scope>
    <source>
        <strain evidence="2">NZE10 / CBS 128990</strain>
    </source>
</reference>
<reference evidence="2" key="1">
    <citation type="journal article" date="2012" name="PLoS Genet.">
        <title>The genomes of the fungal plant pathogens Cladosporium fulvum and Dothistroma septosporum reveal adaptation to different hosts and lifestyles but also signatures of common ancestry.</title>
        <authorList>
            <person name="de Wit P.J.G.M."/>
            <person name="van der Burgt A."/>
            <person name="Oekmen B."/>
            <person name="Stergiopoulos I."/>
            <person name="Abd-Elsalam K.A."/>
            <person name="Aerts A.L."/>
            <person name="Bahkali A.H."/>
            <person name="Beenen H.G."/>
            <person name="Chettri P."/>
            <person name="Cox M.P."/>
            <person name="Datema E."/>
            <person name="de Vries R.P."/>
            <person name="Dhillon B."/>
            <person name="Ganley A.R."/>
            <person name="Griffiths S.A."/>
            <person name="Guo Y."/>
            <person name="Hamelin R.C."/>
            <person name="Henrissat B."/>
            <person name="Kabir M.S."/>
            <person name="Jashni M.K."/>
            <person name="Kema G."/>
            <person name="Klaubauf S."/>
            <person name="Lapidus A."/>
            <person name="Levasseur A."/>
            <person name="Lindquist E."/>
            <person name="Mehrabi R."/>
            <person name="Ohm R.A."/>
            <person name="Owen T.J."/>
            <person name="Salamov A."/>
            <person name="Schwelm A."/>
            <person name="Schijlen E."/>
            <person name="Sun H."/>
            <person name="van den Burg H.A."/>
            <person name="van Ham R.C.H.J."/>
            <person name="Zhang S."/>
            <person name="Goodwin S.B."/>
            <person name="Grigoriev I.V."/>
            <person name="Collemare J."/>
            <person name="Bradshaw R.E."/>
        </authorList>
    </citation>
    <scope>NUCLEOTIDE SEQUENCE [LARGE SCALE GENOMIC DNA]</scope>
    <source>
        <strain evidence="2">NZE10 / CBS 128990</strain>
    </source>
</reference>
<dbReference type="InterPro" id="IPR038883">
    <property type="entry name" value="AN11006-like"/>
</dbReference>
<keyword evidence="2" id="KW-1185">Reference proteome</keyword>
<sequence>MDTTTPFRLFDLPAELRLTIYEYTFSDNAPADLDLLNIQDHHPRCDLLKTCHQIYNEAHQTYTQATKHFFQNRSYYLNITYDHTDEDFMKFLCRRLSQHRLKDQKTITLRFFGLETHQADGFVSLEFSPDAQDLLTARSHNNVESLGEIARIFGWVMNQPRVHDIKPFPGKIDSRELMVCLATILKVRPDLREMFDRGQKV</sequence>
<gene>
    <name evidence="1" type="ORF">DOTSEDRAFT_52117</name>
</gene>
<evidence type="ECO:0000313" key="2">
    <source>
        <dbReference type="Proteomes" id="UP000016933"/>
    </source>
</evidence>
<dbReference type="HOGENOM" id="CLU_1360368_0_0_1"/>
<dbReference type="EMBL" id="KB446537">
    <property type="protein sequence ID" value="EME46697.1"/>
    <property type="molecule type" value="Genomic_DNA"/>
</dbReference>
<dbReference type="PANTHER" id="PTHR42085">
    <property type="entry name" value="F-BOX DOMAIN-CONTAINING PROTEIN"/>
    <property type="match status" value="1"/>
</dbReference>
<protein>
    <recommendedName>
        <fullName evidence="3">F-box domain-containing protein</fullName>
    </recommendedName>
</protein>
<name>N1PTJ1_DOTSN</name>
<evidence type="ECO:0000313" key="1">
    <source>
        <dbReference type="EMBL" id="EME46697.1"/>
    </source>
</evidence>